<name>A0A1Y2HFU2_9FUNG</name>
<evidence type="ECO:0000256" key="3">
    <source>
        <dbReference type="ARBA" id="ARBA00022448"/>
    </source>
</evidence>
<keyword evidence="4 9" id="KW-0812">Transmembrane</keyword>
<evidence type="ECO:0000256" key="5">
    <source>
        <dbReference type="ARBA" id="ARBA00022737"/>
    </source>
</evidence>
<proteinExistence type="inferred from homology"/>
<keyword evidence="3 10" id="KW-0813">Transport</keyword>
<dbReference type="InterPro" id="IPR023395">
    <property type="entry name" value="MCP_dom_sf"/>
</dbReference>
<comment type="subcellular location">
    <subcellularLocation>
        <location evidence="1">Mitochondrion membrane</location>
        <topology evidence="1">Multi-pass membrane protein</topology>
    </subcellularLocation>
</comment>
<reference evidence="12 13" key="1">
    <citation type="submission" date="2016-07" db="EMBL/GenBank/DDBJ databases">
        <title>Pervasive Adenine N6-methylation of Active Genes in Fungi.</title>
        <authorList>
            <consortium name="DOE Joint Genome Institute"/>
            <person name="Mondo S.J."/>
            <person name="Dannebaum R.O."/>
            <person name="Kuo R.C."/>
            <person name="Labutti K."/>
            <person name="Haridas S."/>
            <person name="Kuo A."/>
            <person name="Salamov A."/>
            <person name="Ahrendt S.R."/>
            <person name="Lipzen A."/>
            <person name="Sullivan W."/>
            <person name="Andreopoulos W.B."/>
            <person name="Clum A."/>
            <person name="Lindquist E."/>
            <person name="Daum C."/>
            <person name="Ramamoorthy G.K."/>
            <person name="Gryganskyi A."/>
            <person name="Culley D."/>
            <person name="Magnuson J.K."/>
            <person name="James T.Y."/>
            <person name="O'Malley M.A."/>
            <person name="Stajich J.E."/>
            <person name="Spatafora J.W."/>
            <person name="Visel A."/>
            <person name="Grigoriev I.V."/>
        </authorList>
    </citation>
    <scope>NUCLEOTIDE SEQUENCE [LARGE SCALE GENOMIC DNA]</scope>
    <source>
        <strain evidence="12 13">PL171</strain>
    </source>
</reference>
<organism evidence="12 13">
    <name type="scientific">Catenaria anguillulae PL171</name>
    <dbReference type="NCBI Taxonomy" id="765915"/>
    <lineage>
        <taxon>Eukaryota</taxon>
        <taxon>Fungi</taxon>
        <taxon>Fungi incertae sedis</taxon>
        <taxon>Blastocladiomycota</taxon>
        <taxon>Blastocladiomycetes</taxon>
        <taxon>Blastocladiales</taxon>
        <taxon>Catenariaceae</taxon>
        <taxon>Catenaria</taxon>
    </lineage>
</organism>
<dbReference type="PANTHER" id="PTHR45624">
    <property type="entry name" value="MITOCHONDRIAL BASIC AMINO ACIDS TRANSPORTER-RELATED"/>
    <property type="match status" value="1"/>
</dbReference>
<dbReference type="OrthoDB" id="14252at2759"/>
<accession>A0A1Y2HFU2</accession>
<sequence>MQSAPHLLCETTRRPPLPLASTAQSQPITLPVMDPSSPAPAHRVSLAPPPRHTHTRPNSSFNPSVSEVEPLAEYMHNHHTLHLDIHPLDNSTKHSQEHEHAALAFADRPQPAAAPTTMDDDDGGRVIDPLNEQPKTGELQSKHTPTLGLGTMNFIAGTIGGFSGVLAGQPFDTIKVRLQCQGTGAAQQYRGTLHCLTTIIRQETVFGLFKGMSSPLVGVAIVNALLFGVYGTFLEAQLDHPNDTPTLTQIFIAGSGSGLVNSLISCPMELSKIRIQNQTDATHSFVKTKMPHFNSPLHCLRYTVATQGIRGAFLGMVPTVLRETPSYGTYFFAYEALCRTLAKANGYKDEKGAESALRPWQLMLAGGLSGIAGWMSTYPADVIKTKIQSADPGTYRGFMDCARQTIASEGAAGLWRGSMATIVRAFPTNAATFVVWHHAMEVLRKF</sequence>
<dbReference type="Pfam" id="PF00153">
    <property type="entry name" value="Mito_carr"/>
    <property type="match status" value="3"/>
</dbReference>
<dbReference type="EMBL" id="MCFL01000035">
    <property type="protein sequence ID" value="ORZ33460.1"/>
    <property type="molecule type" value="Genomic_DNA"/>
</dbReference>
<dbReference type="Proteomes" id="UP000193411">
    <property type="component" value="Unassembled WGS sequence"/>
</dbReference>
<keyword evidence="6" id="KW-1133">Transmembrane helix</keyword>
<dbReference type="InterPro" id="IPR018108">
    <property type="entry name" value="MCP_transmembrane"/>
</dbReference>
<dbReference type="SUPFAM" id="SSF103506">
    <property type="entry name" value="Mitochondrial carrier"/>
    <property type="match status" value="1"/>
</dbReference>
<comment type="caution">
    <text evidence="12">The sequence shown here is derived from an EMBL/GenBank/DDBJ whole genome shotgun (WGS) entry which is preliminary data.</text>
</comment>
<keyword evidence="5" id="KW-0677">Repeat</keyword>
<keyword evidence="8 9" id="KW-0472">Membrane</keyword>
<evidence type="ECO:0000256" key="9">
    <source>
        <dbReference type="PROSITE-ProRule" id="PRU00282"/>
    </source>
</evidence>
<evidence type="ECO:0000256" key="4">
    <source>
        <dbReference type="ARBA" id="ARBA00022692"/>
    </source>
</evidence>
<feature type="repeat" description="Solcar" evidence="9">
    <location>
        <begin position="245"/>
        <end position="340"/>
    </location>
</feature>
<dbReference type="AlphaFoldDB" id="A0A1Y2HFU2"/>
<evidence type="ECO:0000256" key="1">
    <source>
        <dbReference type="ARBA" id="ARBA00004225"/>
    </source>
</evidence>
<evidence type="ECO:0000256" key="11">
    <source>
        <dbReference type="SAM" id="MobiDB-lite"/>
    </source>
</evidence>
<dbReference type="PROSITE" id="PS50920">
    <property type="entry name" value="SOLCAR"/>
    <property type="match status" value="3"/>
</dbReference>
<evidence type="ECO:0000256" key="8">
    <source>
        <dbReference type="ARBA" id="ARBA00023136"/>
    </source>
</evidence>
<feature type="repeat" description="Solcar" evidence="9">
    <location>
        <begin position="360"/>
        <end position="442"/>
    </location>
</feature>
<keyword evidence="13" id="KW-1185">Reference proteome</keyword>
<evidence type="ECO:0000313" key="12">
    <source>
        <dbReference type="EMBL" id="ORZ33460.1"/>
    </source>
</evidence>
<dbReference type="PANTHER" id="PTHR45624:SF10">
    <property type="entry name" value="SLC (SOLUTE CARRIER) HOMOLOG"/>
    <property type="match status" value="1"/>
</dbReference>
<gene>
    <name evidence="12" type="ORF">BCR44DRAFT_42690</name>
</gene>
<dbReference type="GO" id="GO:0022857">
    <property type="term" value="F:transmembrane transporter activity"/>
    <property type="evidence" value="ECO:0007669"/>
    <property type="project" value="TreeGrafter"/>
</dbReference>
<dbReference type="InterPro" id="IPR050567">
    <property type="entry name" value="Mitochondrial_Carrier"/>
</dbReference>
<evidence type="ECO:0000256" key="7">
    <source>
        <dbReference type="ARBA" id="ARBA00023128"/>
    </source>
</evidence>
<evidence type="ECO:0000256" key="2">
    <source>
        <dbReference type="ARBA" id="ARBA00006375"/>
    </source>
</evidence>
<dbReference type="GO" id="GO:0031966">
    <property type="term" value="C:mitochondrial membrane"/>
    <property type="evidence" value="ECO:0007669"/>
    <property type="project" value="UniProtKB-SubCell"/>
</dbReference>
<dbReference type="Gene3D" id="1.50.40.10">
    <property type="entry name" value="Mitochondrial carrier domain"/>
    <property type="match status" value="1"/>
</dbReference>
<evidence type="ECO:0000313" key="13">
    <source>
        <dbReference type="Proteomes" id="UP000193411"/>
    </source>
</evidence>
<evidence type="ECO:0000256" key="10">
    <source>
        <dbReference type="RuleBase" id="RU000488"/>
    </source>
</evidence>
<feature type="repeat" description="Solcar" evidence="9">
    <location>
        <begin position="148"/>
        <end position="236"/>
    </location>
</feature>
<evidence type="ECO:0000256" key="6">
    <source>
        <dbReference type="ARBA" id="ARBA00022989"/>
    </source>
</evidence>
<feature type="region of interest" description="Disordered" evidence="11">
    <location>
        <begin position="1"/>
        <end position="64"/>
    </location>
</feature>
<keyword evidence="7" id="KW-0496">Mitochondrion</keyword>
<protein>
    <submittedName>
        <fullName evidence="12">Mitochondrial carrier domain-containing protein</fullName>
    </submittedName>
</protein>
<comment type="similarity">
    <text evidence="2 10">Belongs to the mitochondrial carrier (TC 2.A.29) family.</text>
</comment>